<proteinExistence type="predicted"/>
<gene>
    <name evidence="1" type="ORF">C823_05343</name>
</gene>
<organism evidence="1 2">
    <name type="scientific">Eubacterium plexicaudatum ASF492</name>
    <dbReference type="NCBI Taxonomy" id="1235802"/>
    <lineage>
        <taxon>Bacteria</taxon>
        <taxon>Bacillati</taxon>
        <taxon>Bacillota</taxon>
        <taxon>Clostridia</taxon>
        <taxon>Eubacteriales</taxon>
        <taxon>Eubacteriaceae</taxon>
        <taxon>Eubacterium</taxon>
    </lineage>
</organism>
<reference evidence="1 2" key="1">
    <citation type="journal article" date="2014" name="Genome Announc.">
        <title>Draft genome sequences of the altered schaedler flora, a defined bacterial community from gnotobiotic mice.</title>
        <authorList>
            <person name="Wannemuehler M.J."/>
            <person name="Overstreet A.M."/>
            <person name="Ward D.V."/>
            <person name="Phillips G.J."/>
        </authorList>
    </citation>
    <scope>NUCLEOTIDE SEQUENCE [LARGE SCALE GENOMIC DNA]</scope>
    <source>
        <strain evidence="1 2">ASF492</strain>
    </source>
</reference>
<dbReference type="InterPro" id="IPR015231">
    <property type="entry name" value="DUF1934"/>
</dbReference>
<dbReference type="SUPFAM" id="SSF50814">
    <property type="entry name" value="Lipocalins"/>
    <property type="match status" value="1"/>
</dbReference>
<evidence type="ECO:0000313" key="2">
    <source>
        <dbReference type="Proteomes" id="UP000012589"/>
    </source>
</evidence>
<protein>
    <recommendedName>
        <fullName evidence="3">DUF1934 domain-containing protein</fullName>
    </recommendedName>
</protein>
<comment type="caution">
    <text evidence="1">The sequence shown here is derived from an EMBL/GenBank/DDBJ whole genome shotgun (WGS) entry which is preliminary data.</text>
</comment>
<name>N2A668_9FIRM</name>
<accession>N2A668</accession>
<dbReference type="PATRIC" id="fig|1235802.3.peg.5636"/>
<dbReference type="EMBL" id="AQFT01000158">
    <property type="protein sequence ID" value="EMZ19869.1"/>
    <property type="molecule type" value="Genomic_DNA"/>
</dbReference>
<evidence type="ECO:0008006" key="3">
    <source>
        <dbReference type="Google" id="ProtNLM"/>
    </source>
</evidence>
<dbReference type="AlphaFoldDB" id="N2A668"/>
<dbReference type="STRING" id="1235802.C823_05343"/>
<dbReference type="Pfam" id="PF09148">
    <property type="entry name" value="DUF1934"/>
    <property type="match status" value="1"/>
</dbReference>
<keyword evidence="2" id="KW-1185">Reference proteome</keyword>
<dbReference type="HOGENOM" id="CLU_120388_0_1_9"/>
<sequence length="153" mass="17460">MTKDILLKISGMQFTADNSDPNEPEPVEIIAPGEYYFKNGKHYIIYEEVMEGFDSVTKNVLKLQGDSLEITKRGSSNVHMVFEKDRKNMTCYTTPFGSLMMGIDAHSISIEESEEEIRARIEYALDINYEHLADCTIHLHVQSKEQSSFSLDV</sequence>
<dbReference type="OrthoDB" id="1680906at2"/>
<dbReference type="InterPro" id="IPR012674">
    <property type="entry name" value="Calycin"/>
</dbReference>
<evidence type="ECO:0000313" key="1">
    <source>
        <dbReference type="EMBL" id="EMZ19869.1"/>
    </source>
</evidence>
<dbReference type="Proteomes" id="UP000012589">
    <property type="component" value="Unassembled WGS sequence"/>
</dbReference>
<dbReference type="Gene3D" id="2.40.128.20">
    <property type="match status" value="1"/>
</dbReference>
<dbReference type="eggNOG" id="COG4506">
    <property type="taxonomic scope" value="Bacteria"/>
</dbReference>